<sequence length="65" mass="7214">MMRRSQLLILSDEFIEIMKKIGINGRHCTVGGSMILIRSGIVNVGTRIASGGDNYDLVELAEEEY</sequence>
<organism evidence="1 2">
    <name type="scientific">Medicago truncatula</name>
    <name type="common">Barrel medic</name>
    <name type="synonym">Medicago tribuloides</name>
    <dbReference type="NCBI Taxonomy" id="3880"/>
    <lineage>
        <taxon>Eukaryota</taxon>
        <taxon>Viridiplantae</taxon>
        <taxon>Streptophyta</taxon>
        <taxon>Embryophyta</taxon>
        <taxon>Tracheophyta</taxon>
        <taxon>Spermatophyta</taxon>
        <taxon>Magnoliopsida</taxon>
        <taxon>eudicotyledons</taxon>
        <taxon>Gunneridae</taxon>
        <taxon>Pentapetalae</taxon>
        <taxon>rosids</taxon>
        <taxon>fabids</taxon>
        <taxon>Fabales</taxon>
        <taxon>Fabaceae</taxon>
        <taxon>Papilionoideae</taxon>
        <taxon>50 kb inversion clade</taxon>
        <taxon>NPAAA clade</taxon>
        <taxon>Hologalegina</taxon>
        <taxon>IRL clade</taxon>
        <taxon>Trifolieae</taxon>
        <taxon>Medicago</taxon>
    </lineage>
</organism>
<dbReference type="Gramene" id="rna16869">
    <property type="protein sequence ID" value="RHN68506.1"/>
    <property type="gene ID" value="gene16869"/>
</dbReference>
<reference evidence="2" key="1">
    <citation type="journal article" date="2018" name="Nat. Plants">
        <title>Whole-genome landscape of Medicago truncatula symbiotic genes.</title>
        <authorList>
            <person name="Pecrix Y."/>
            <person name="Staton S.E."/>
            <person name="Sallet E."/>
            <person name="Lelandais-Briere C."/>
            <person name="Moreau S."/>
            <person name="Carrere S."/>
            <person name="Blein T."/>
            <person name="Jardinaud M.F."/>
            <person name="Latrasse D."/>
            <person name="Zouine M."/>
            <person name="Zahm M."/>
            <person name="Kreplak J."/>
            <person name="Mayjonade B."/>
            <person name="Satge C."/>
            <person name="Perez M."/>
            <person name="Cauet S."/>
            <person name="Marande W."/>
            <person name="Chantry-Darmon C."/>
            <person name="Lopez-Roques C."/>
            <person name="Bouchez O."/>
            <person name="Berard A."/>
            <person name="Debelle F."/>
            <person name="Munos S."/>
            <person name="Bendahmane A."/>
            <person name="Berges H."/>
            <person name="Niebel A."/>
            <person name="Buitink J."/>
            <person name="Frugier F."/>
            <person name="Benhamed M."/>
            <person name="Crespi M."/>
            <person name="Gouzy J."/>
            <person name="Gamas P."/>
        </authorList>
    </citation>
    <scope>NUCLEOTIDE SEQUENCE [LARGE SCALE GENOMIC DNA]</scope>
    <source>
        <strain evidence="2">cv. Jemalong A17</strain>
    </source>
</reference>
<name>A0A396IRX6_MEDTR</name>
<proteinExistence type="predicted"/>
<gene>
    <name evidence="1" type="ORF">MtrunA17_Chr3g0114641</name>
</gene>
<protein>
    <submittedName>
        <fullName evidence="1">Uncharacterized protein</fullName>
    </submittedName>
</protein>
<evidence type="ECO:0000313" key="1">
    <source>
        <dbReference type="EMBL" id="RHN68506.1"/>
    </source>
</evidence>
<dbReference type="EMBL" id="PSQE01000003">
    <property type="protein sequence ID" value="RHN68506.1"/>
    <property type="molecule type" value="Genomic_DNA"/>
</dbReference>
<accession>A0A396IRX6</accession>
<evidence type="ECO:0000313" key="2">
    <source>
        <dbReference type="Proteomes" id="UP000265566"/>
    </source>
</evidence>
<comment type="caution">
    <text evidence="1">The sequence shown here is derived from an EMBL/GenBank/DDBJ whole genome shotgun (WGS) entry which is preliminary data.</text>
</comment>
<dbReference type="Proteomes" id="UP000265566">
    <property type="component" value="Chromosome 3"/>
</dbReference>
<dbReference type="AlphaFoldDB" id="A0A396IRX6"/>